<dbReference type="Proteomes" id="UP000436088">
    <property type="component" value="Unassembled WGS sequence"/>
</dbReference>
<feature type="domain" description="tRNA-guanine(15) transglycosylase-like" evidence="2">
    <location>
        <begin position="46"/>
        <end position="173"/>
    </location>
</feature>
<feature type="transmembrane region" description="Helical" evidence="1">
    <location>
        <begin position="12"/>
        <end position="34"/>
    </location>
</feature>
<evidence type="ECO:0000313" key="3">
    <source>
        <dbReference type="EMBL" id="KAE8705622.1"/>
    </source>
</evidence>
<accession>A0A6A3ARX0</accession>
<dbReference type="GO" id="GO:0006400">
    <property type="term" value="P:tRNA modification"/>
    <property type="evidence" value="ECO:0007669"/>
    <property type="project" value="InterPro"/>
</dbReference>
<dbReference type="PANTHER" id="PTHR46064">
    <property type="entry name" value="QUEUINE TRNA-RIBOSYLTRANSFERASE ACCESSORY SUBUNIT 2"/>
    <property type="match status" value="1"/>
</dbReference>
<dbReference type="InterPro" id="IPR050852">
    <property type="entry name" value="Queuine_tRNA-ribosyltrfase"/>
</dbReference>
<keyword evidence="1" id="KW-1133">Transmembrane helix</keyword>
<gene>
    <name evidence="3" type="ORF">F3Y22_tig00110419pilonHSYRG00068</name>
</gene>
<proteinExistence type="predicted"/>
<organism evidence="3 4">
    <name type="scientific">Hibiscus syriacus</name>
    <name type="common">Rose of Sharon</name>
    <dbReference type="NCBI Taxonomy" id="106335"/>
    <lineage>
        <taxon>Eukaryota</taxon>
        <taxon>Viridiplantae</taxon>
        <taxon>Streptophyta</taxon>
        <taxon>Embryophyta</taxon>
        <taxon>Tracheophyta</taxon>
        <taxon>Spermatophyta</taxon>
        <taxon>Magnoliopsida</taxon>
        <taxon>eudicotyledons</taxon>
        <taxon>Gunneridae</taxon>
        <taxon>Pentapetalae</taxon>
        <taxon>rosids</taxon>
        <taxon>malvids</taxon>
        <taxon>Malvales</taxon>
        <taxon>Malvaceae</taxon>
        <taxon>Malvoideae</taxon>
        <taxon>Hibiscus</taxon>
    </lineage>
</organism>
<keyword evidence="1" id="KW-0812">Transmembrane</keyword>
<keyword evidence="1" id="KW-0472">Membrane</keyword>
<sequence length="180" mass="20089">MDEAYFMGRSEILVWINSAFFIFSLHHLHFYWLANHNLVWPSLACPLHQLVGLHDCGFTAFSRDYIQCLPEATAANKTGASFETPCGRLLIKPGKYMEMISSMKPELWATIADEVPAWVSNKTNKTSVERTIKWLDKCIALSPASGAAFGAIVGGSSLEKRRRCARVVAIRNVSVVSRLL</sequence>
<dbReference type="InterPro" id="IPR036511">
    <property type="entry name" value="TGT-like_sf"/>
</dbReference>
<name>A0A6A3ARX0_HIBSY</name>
<dbReference type="Pfam" id="PF01702">
    <property type="entry name" value="TGT"/>
    <property type="match status" value="1"/>
</dbReference>
<dbReference type="SUPFAM" id="SSF51713">
    <property type="entry name" value="tRNA-guanine transglycosylase"/>
    <property type="match status" value="1"/>
</dbReference>
<dbReference type="PANTHER" id="PTHR46064:SF1">
    <property type="entry name" value="QUEUINE TRNA-RIBOSYLTRANSFERASE ACCESSORY SUBUNIT 2"/>
    <property type="match status" value="1"/>
</dbReference>
<evidence type="ECO:0000313" key="4">
    <source>
        <dbReference type="Proteomes" id="UP000436088"/>
    </source>
</evidence>
<dbReference type="InterPro" id="IPR002616">
    <property type="entry name" value="tRNA_ribo_trans-like"/>
</dbReference>
<dbReference type="Gene3D" id="3.20.20.105">
    <property type="entry name" value="Queuine tRNA-ribosyltransferase-like"/>
    <property type="match status" value="1"/>
</dbReference>
<protein>
    <submittedName>
        <fullName evidence="3">Detected protein of confused Function</fullName>
    </submittedName>
</protein>
<comment type="caution">
    <text evidence="3">The sequence shown here is derived from an EMBL/GenBank/DDBJ whole genome shotgun (WGS) entry which is preliminary data.</text>
</comment>
<dbReference type="AlphaFoldDB" id="A0A6A3ARX0"/>
<evidence type="ECO:0000256" key="1">
    <source>
        <dbReference type="SAM" id="Phobius"/>
    </source>
</evidence>
<keyword evidence="4" id="KW-1185">Reference proteome</keyword>
<evidence type="ECO:0000259" key="2">
    <source>
        <dbReference type="Pfam" id="PF01702"/>
    </source>
</evidence>
<reference evidence="3" key="1">
    <citation type="submission" date="2019-09" db="EMBL/GenBank/DDBJ databases">
        <title>Draft genome information of white flower Hibiscus syriacus.</title>
        <authorList>
            <person name="Kim Y.-M."/>
        </authorList>
    </citation>
    <scope>NUCLEOTIDE SEQUENCE [LARGE SCALE GENOMIC DNA]</scope>
    <source>
        <strain evidence="3">YM2019G1</strain>
    </source>
</reference>
<dbReference type="EMBL" id="VEPZ02000980">
    <property type="protein sequence ID" value="KAE8705622.1"/>
    <property type="molecule type" value="Genomic_DNA"/>
</dbReference>